<evidence type="ECO:0000313" key="2">
    <source>
        <dbReference type="EMBL" id="GEY27918.1"/>
    </source>
</evidence>
<feature type="compositionally biased region" description="Basic and acidic residues" evidence="1">
    <location>
        <begin position="33"/>
        <end position="45"/>
    </location>
</feature>
<proteinExistence type="predicted"/>
<feature type="region of interest" description="Disordered" evidence="1">
    <location>
        <begin position="99"/>
        <end position="126"/>
    </location>
</feature>
<reference evidence="2" key="1">
    <citation type="journal article" date="2019" name="Sci. Rep.">
        <title>Draft genome of Tanacetum cinerariifolium, the natural source of mosquito coil.</title>
        <authorList>
            <person name="Yamashiro T."/>
            <person name="Shiraishi A."/>
            <person name="Satake H."/>
            <person name="Nakayama K."/>
        </authorList>
    </citation>
    <scope>NUCLEOTIDE SEQUENCE</scope>
</reference>
<feature type="compositionally biased region" description="Basic and acidic residues" evidence="1">
    <location>
        <begin position="108"/>
        <end position="118"/>
    </location>
</feature>
<protein>
    <submittedName>
        <fullName evidence="2">Uncharacterized protein</fullName>
    </submittedName>
</protein>
<dbReference type="PANTHER" id="PTHR33647:SF5">
    <property type="entry name" value="OS01G0793900 PROTEIN"/>
    <property type="match status" value="1"/>
</dbReference>
<comment type="caution">
    <text evidence="2">The sequence shown here is derived from an EMBL/GenBank/DDBJ whole genome shotgun (WGS) entry which is preliminary data.</text>
</comment>
<evidence type="ECO:0000256" key="1">
    <source>
        <dbReference type="SAM" id="MobiDB-lite"/>
    </source>
</evidence>
<dbReference type="AlphaFoldDB" id="A0A699HGZ2"/>
<organism evidence="2">
    <name type="scientific">Tanacetum cinerariifolium</name>
    <name type="common">Dalmatian daisy</name>
    <name type="synonym">Chrysanthemum cinerariifolium</name>
    <dbReference type="NCBI Taxonomy" id="118510"/>
    <lineage>
        <taxon>Eukaryota</taxon>
        <taxon>Viridiplantae</taxon>
        <taxon>Streptophyta</taxon>
        <taxon>Embryophyta</taxon>
        <taxon>Tracheophyta</taxon>
        <taxon>Spermatophyta</taxon>
        <taxon>Magnoliopsida</taxon>
        <taxon>eudicotyledons</taxon>
        <taxon>Gunneridae</taxon>
        <taxon>Pentapetalae</taxon>
        <taxon>asterids</taxon>
        <taxon>campanulids</taxon>
        <taxon>Asterales</taxon>
        <taxon>Asteraceae</taxon>
        <taxon>Asteroideae</taxon>
        <taxon>Anthemideae</taxon>
        <taxon>Anthemidinae</taxon>
        <taxon>Tanacetum</taxon>
    </lineage>
</organism>
<dbReference type="PANTHER" id="PTHR33647">
    <property type="entry name" value="OS01G0793900 PROTEIN"/>
    <property type="match status" value="1"/>
</dbReference>
<feature type="region of interest" description="Disordered" evidence="1">
    <location>
        <begin position="1"/>
        <end position="45"/>
    </location>
</feature>
<accession>A0A699HGZ2</accession>
<gene>
    <name evidence="2" type="ORF">Tci_399892</name>
</gene>
<sequence length="126" mass="13938">MGNCIKKQPAIHPDNDDCRSVVTSSGKKSHVGGYRDDTQKVDNSSEKKVKIEIKIKISKKQLEKLLGSADVKGLTAQQVLAQLMNVSDRVESHQRVWRPALQSIPDRTPFDTESKLGDDGDPDPTL</sequence>
<name>A0A699HGZ2_TANCI</name>
<dbReference type="EMBL" id="BKCJ010165551">
    <property type="protein sequence ID" value="GEY27918.1"/>
    <property type="molecule type" value="Genomic_DNA"/>
</dbReference>